<gene>
    <name evidence="2" type="ORF">FLP08_00610</name>
</gene>
<evidence type="ECO:0000259" key="1">
    <source>
        <dbReference type="Pfam" id="PF04230"/>
    </source>
</evidence>
<dbReference type="EMBL" id="VJVW01000001">
    <property type="protein sequence ID" value="MUP41063.1"/>
    <property type="molecule type" value="Genomic_DNA"/>
</dbReference>
<name>A0A7M3SWT2_9FLAO</name>
<keyword evidence="3" id="KW-1185">Reference proteome</keyword>
<keyword evidence="2" id="KW-0808">Transferase</keyword>
<dbReference type="OrthoDB" id="9803627at2"/>
<organism evidence="2 3">
    <name type="scientific">Christiangramia aestuarii</name>
    <dbReference type="NCBI Taxonomy" id="1028746"/>
    <lineage>
        <taxon>Bacteria</taxon>
        <taxon>Pseudomonadati</taxon>
        <taxon>Bacteroidota</taxon>
        <taxon>Flavobacteriia</taxon>
        <taxon>Flavobacteriales</taxon>
        <taxon>Flavobacteriaceae</taxon>
        <taxon>Christiangramia</taxon>
    </lineage>
</organism>
<proteinExistence type="predicted"/>
<reference evidence="2 3" key="1">
    <citation type="submission" date="2019-07" db="EMBL/GenBank/DDBJ databases">
        <title>Gramella aestuarii sp. nov., isolated from a tidal flat, and emended description of Gramella echinicola.</title>
        <authorList>
            <person name="Liu L."/>
        </authorList>
    </citation>
    <scope>NUCLEOTIDE SEQUENCE [LARGE SCALE GENOMIC DNA]</scope>
    <source>
        <strain evidence="2 3">BS12</strain>
    </source>
</reference>
<protein>
    <submittedName>
        <fullName evidence="2">Polysaccharide pyruvyl transferase family protein</fullName>
    </submittedName>
</protein>
<evidence type="ECO:0000313" key="2">
    <source>
        <dbReference type="EMBL" id="MUP41063.1"/>
    </source>
</evidence>
<dbReference type="Pfam" id="PF04230">
    <property type="entry name" value="PS_pyruv_trans"/>
    <property type="match status" value="1"/>
</dbReference>
<dbReference type="AlphaFoldDB" id="A0A7M3SWT2"/>
<dbReference type="Proteomes" id="UP000460416">
    <property type="component" value="Unassembled WGS sequence"/>
</dbReference>
<accession>A0A7M3SWT2</accession>
<dbReference type="InterPro" id="IPR007345">
    <property type="entry name" value="Polysacch_pyruvyl_Trfase"/>
</dbReference>
<evidence type="ECO:0000313" key="3">
    <source>
        <dbReference type="Proteomes" id="UP000460416"/>
    </source>
</evidence>
<dbReference type="GO" id="GO:0016740">
    <property type="term" value="F:transferase activity"/>
    <property type="evidence" value="ECO:0007669"/>
    <property type="project" value="UniProtKB-KW"/>
</dbReference>
<comment type="caution">
    <text evidence="2">The sequence shown here is derived from an EMBL/GenBank/DDBJ whole genome shotgun (WGS) entry which is preliminary data.</text>
</comment>
<dbReference type="RefSeq" id="WP_156272986.1">
    <property type="nucleotide sequence ID" value="NZ_BAABGI010000002.1"/>
</dbReference>
<feature type="domain" description="Polysaccharide pyruvyl transferase" evidence="1">
    <location>
        <begin position="104"/>
        <end position="217"/>
    </location>
</feature>
<sequence length="280" mass="31675">MRNVFGRLKNHIEILLKIGKEKRIVKWSQNENTSENIGDVLCSTLFEKTFEKEAINIKDVINVGFPKVYTFGGSVLDNSKVRNLNVIGSGFKRENSLMPVKPKKVISCRGPLTRKKLLDLGVDAPQIYGDPAILCPLFFDPIEVEKKCKMGLIPHYIDQELPVVKELCKNKDIKFIDIFSDFEDFVKQIKASEFTVSSSLHGVIISHAYGIPSVWVDLSKNIAGGHFKFHDYYASVSINNIMAIEDLGQPNFEELKKKATLPDLKILRENLISHLKNNVV</sequence>